<dbReference type="InterPro" id="IPR036412">
    <property type="entry name" value="HAD-like_sf"/>
</dbReference>
<evidence type="ECO:0000256" key="5">
    <source>
        <dbReference type="ARBA" id="ARBA00048493"/>
    </source>
</evidence>
<proteinExistence type="predicted"/>
<organism evidence="8 9">
    <name type="scientific">Candidatus Shapirobacteria bacterium CG06_land_8_20_14_3_00_40_12</name>
    <dbReference type="NCBI Taxonomy" id="1974881"/>
    <lineage>
        <taxon>Bacteria</taxon>
        <taxon>Candidatus Shapironibacteriota</taxon>
    </lineage>
</organism>
<evidence type="ECO:0000256" key="1">
    <source>
        <dbReference type="ARBA" id="ARBA00022679"/>
    </source>
</evidence>
<dbReference type="SUPFAM" id="SSF53448">
    <property type="entry name" value="Nucleotide-diphospho-sugar transferases"/>
    <property type="match status" value="1"/>
</dbReference>
<evidence type="ECO:0000256" key="6">
    <source>
        <dbReference type="ARBA" id="ARBA00049628"/>
    </source>
</evidence>
<dbReference type="GO" id="GO:0003977">
    <property type="term" value="F:UDP-N-acetylglucosamine diphosphorylase activity"/>
    <property type="evidence" value="ECO:0007669"/>
    <property type="project" value="UniProtKB-EC"/>
</dbReference>
<feature type="domain" description="Nucleotidyl transferase" evidence="7">
    <location>
        <begin position="8"/>
        <end position="244"/>
    </location>
</feature>
<dbReference type="GO" id="GO:0019134">
    <property type="term" value="F:glucosamine-1-phosphate N-acetyltransferase activity"/>
    <property type="evidence" value="ECO:0007669"/>
    <property type="project" value="UniProtKB-EC"/>
</dbReference>
<evidence type="ECO:0000256" key="4">
    <source>
        <dbReference type="ARBA" id="ARBA00048247"/>
    </source>
</evidence>
<dbReference type="Proteomes" id="UP000231407">
    <property type="component" value="Unassembled WGS sequence"/>
</dbReference>
<dbReference type="Gene3D" id="3.90.550.10">
    <property type="entry name" value="Spore Coat Polysaccharide Biosynthesis Protein SpsA, Chain A"/>
    <property type="match status" value="1"/>
</dbReference>
<evidence type="ECO:0000313" key="9">
    <source>
        <dbReference type="Proteomes" id="UP000231407"/>
    </source>
</evidence>
<dbReference type="Gene3D" id="1.10.286.50">
    <property type="match status" value="1"/>
</dbReference>
<dbReference type="InterPro" id="IPR050065">
    <property type="entry name" value="GlmU-like"/>
</dbReference>
<dbReference type="InterPro" id="IPR029044">
    <property type="entry name" value="Nucleotide-diphossugar_trans"/>
</dbReference>
<dbReference type="CDD" id="cd02540">
    <property type="entry name" value="GT2_GlmU_N_bac"/>
    <property type="match status" value="1"/>
</dbReference>
<dbReference type="Gene3D" id="3.40.50.1000">
    <property type="entry name" value="HAD superfamily/HAD-like"/>
    <property type="match status" value="1"/>
</dbReference>
<gene>
    <name evidence="8" type="ORF">COS78_03105</name>
</gene>
<accession>A0A2M7ARW0</accession>
<comment type="catalytic activity">
    <reaction evidence="4">
        <text>alpha-D-glucosamine 1-phosphate + acetyl-CoA = N-acetyl-alpha-D-glucosamine 1-phosphate + CoA + H(+)</text>
        <dbReference type="Rhea" id="RHEA:13725"/>
        <dbReference type="ChEBI" id="CHEBI:15378"/>
        <dbReference type="ChEBI" id="CHEBI:57287"/>
        <dbReference type="ChEBI" id="CHEBI:57288"/>
        <dbReference type="ChEBI" id="CHEBI:57776"/>
        <dbReference type="ChEBI" id="CHEBI:58516"/>
        <dbReference type="EC" id="2.3.1.157"/>
    </reaction>
</comment>
<protein>
    <recommendedName>
        <fullName evidence="7">Nucleotidyl transferase domain-containing protein</fullName>
    </recommendedName>
</protein>
<dbReference type="PANTHER" id="PTHR43584:SF3">
    <property type="entry name" value="BIFUNCTIONAL PROTEIN GLMU"/>
    <property type="match status" value="1"/>
</dbReference>
<evidence type="ECO:0000259" key="7">
    <source>
        <dbReference type="Pfam" id="PF00483"/>
    </source>
</evidence>
<dbReference type="AlphaFoldDB" id="A0A2M7ARW0"/>
<sequence length="463" mass="52990">MDTGNISALVLAGGKGIRIGQSLPKVLNPIVGKPMIHYSLDTIRKIPIHHILVVVGFRDLDVRGSIRNEDIDYVYQAEQLGTGHALKISIPELPLECNEVIVLNGDDSAFYDVFTLREFIENHRQSKAKLSLMTMKVKKPTGLGRISRNPNGKIQKIIEERDALENEKKINEINTGCYIFNIDWLKKSIGQISKSNSGEYYIPDLISIAVNQKTHVNSYLLENNKEWVSVNTQEQLKEANIEILKRLKKKKQPTVFVFGIDNTLINTDAIKKHVGQNLVPDLFGDKLINTFWEEYENTRKNFGFVSIPDFSDAFATRVNIPEYSYSIRKMFYSLPFDRFICDGVNELMDYIQEKGEIAIVSEGDLVYQPIKIKNLPFVKYIDEVFVFENKITNIDKIVDIYQDWRKIIIDDKASVLSSFKKLDPEAITIHLQQGTYGHIPQSGFTPNLEAKNIDQVRKFIQEL</sequence>
<evidence type="ECO:0000313" key="8">
    <source>
        <dbReference type="EMBL" id="PIU73293.1"/>
    </source>
</evidence>
<name>A0A2M7ARW0_9BACT</name>
<dbReference type="InterPro" id="IPR005835">
    <property type="entry name" value="NTP_transferase_dom"/>
</dbReference>
<reference evidence="9" key="1">
    <citation type="submission" date="2017-09" db="EMBL/GenBank/DDBJ databases">
        <title>Depth-based differentiation of microbial function through sediment-hosted aquifers and enrichment of novel symbionts in the deep terrestrial subsurface.</title>
        <authorList>
            <person name="Probst A.J."/>
            <person name="Ladd B."/>
            <person name="Jarett J.K."/>
            <person name="Geller-Mcgrath D.E."/>
            <person name="Sieber C.M.K."/>
            <person name="Emerson J.B."/>
            <person name="Anantharaman K."/>
            <person name="Thomas B.C."/>
            <person name="Malmstrom R."/>
            <person name="Stieglmeier M."/>
            <person name="Klingl A."/>
            <person name="Woyke T."/>
            <person name="Ryan C.M."/>
            <person name="Banfield J.F."/>
        </authorList>
    </citation>
    <scope>NUCLEOTIDE SEQUENCE [LARGE SCALE GENOMIC DNA]</scope>
</reference>
<dbReference type="InterPro" id="IPR023214">
    <property type="entry name" value="HAD_sf"/>
</dbReference>
<keyword evidence="2" id="KW-0548">Nucleotidyltransferase</keyword>
<dbReference type="PANTHER" id="PTHR43584">
    <property type="entry name" value="NUCLEOTIDYL TRANSFERASE"/>
    <property type="match status" value="1"/>
</dbReference>
<dbReference type="SUPFAM" id="SSF56784">
    <property type="entry name" value="HAD-like"/>
    <property type="match status" value="1"/>
</dbReference>
<comment type="function">
    <text evidence="6">Catalyzes the last two sequential reactions in the de novo biosynthetic pathway for UDP-N-acetylglucosamine (UDP-GlcNAc). The C-terminal domain catalyzes the transfer of acetyl group from acetyl coenzyme A to glucosamine-1-phosphate (GlcN-1-P) to produce N-acetylglucosamine-1-phosphate (GlcNAc-1-P), which is converted into UDP-GlcNAc by the transfer of uridine 5-monophosphate (from uridine 5-triphosphate), a reaction catalyzed by the N-terminal domain.</text>
</comment>
<keyword evidence="1" id="KW-0808">Transferase</keyword>
<keyword evidence="3" id="KW-0012">Acyltransferase</keyword>
<evidence type="ECO:0000256" key="3">
    <source>
        <dbReference type="ARBA" id="ARBA00023315"/>
    </source>
</evidence>
<dbReference type="EMBL" id="PEWA01000042">
    <property type="protein sequence ID" value="PIU73293.1"/>
    <property type="molecule type" value="Genomic_DNA"/>
</dbReference>
<dbReference type="Pfam" id="PF00483">
    <property type="entry name" value="NTP_transferase"/>
    <property type="match status" value="1"/>
</dbReference>
<evidence type="ECO:0000256" key="2">
    <source>
        <dbReference type="ARBA" id="ARBA00022695"/>
    </source>
</evidence>
<comment type="caution">
    <text evidence="8">The sequence shown here is derived from an EMBL/GenBank/DDBJ whole genome shotgun (WGS) entry which is preliminary data.</text>
</comment>
<comment type="catalytic activity">
    <reaction evidence="5">
        <text>N-acetyl-alpha-D-glucosamine 1-phosphate + UTP + H(+) = UDP-N-acetyl-alpha-D-glucosamine + diphosphate</text>
        <dbReference type="Rhea" id="RHEA:13509"/>
        <dbReference type="ChEBI" id="CHEBI:15378"/>
        <dbReference type="ChEBI" id="CHEBI:33019"/>
        <dbReference type="ChEBI" id="CHEBI:46398"/>
        <dbReference type="ChEBI" id="CHEBI:57705"/>
        <dbReference type="ChEBI" id="CHEBI:57776"/>
        <dbReference type="EC" id="2.7.7.23"/>
    </reaction>
</comment>